<dbReference type="PROSITE" id="PS00741">
    <property type="entry name" value="DH_1"/>
    <property type="match status" value="1"/>
</dbReference>
<evidence type="ECO:0000256" key="1">
    <source>
        <dbReference type="SAM" id="MobiDB-lite"/>
    </source>
</evidence>
<dbReference type="InterPro" id="IPR001331">
    <property type="entry name" value="GDS_CDC24_CS"/>
</dbReference>
<dbReference type="PROSITE" id="PS50010">
    <property type="entry name" value="DH_2"/>
    <property type="match status" value="1"/>
</dbReference>
<dbReference type="KEGG" id="ddi:DDB_G0282073"/>
<reference evidence="4 5" key="1">
    <citation type="journal article" date="2005" name="Nature">
        <title>The genome of the social amoeba Dictyostelium discoideum.</title>
        <authorList>
            <consortium name="The Dictyostelium discoideum Sequencing Consortium"/>
            <person name="Eichinger L."/>
            <person name="Pachebat J.A."/>
            <person name="Glockner G."/>
            <person name="Rajandream M.A."/>
            <person name="Sucgang R."/>
            <person name="Berriman M."/>
            <person name="Song J."/>
            <person name="Olsen R."/>
            <person name="Szafranski K."/>
            <person name="Xu Q."/>
            <person name="Tunggal B."/>
            <person name="Kummerfeld S."/>
            <person name="Madera M."/>
            <person name="Konfortov B.A."/>
            <person name="Rivero F."/>
            <person name="Bankier A.T."/>
            <person name="Lehmann R."/>
            <person name="Hamlin N."/>
            <person name="Davies R."/>
            <person name="Gaudet P."/>
            <person name="Fey P."/>
            <person name="Pilcher K."/>
            <person name="Chen G."/>
            <person name="Saunders D."/>
            <person name="Sodergren E."/>
            <person name="Davis P."/>
            <person name="Kerhornou A."/>
            <person name="Nie X."/>
            <person name="Hall N."/>
            <person name="Anjard C."/>
            <person name="Hemphill L."/>
            <person name="Bason N."/>
            <person name="Farbrother P."/>
            <person name="Desany B."/>
            <person name="Just E."/>
            <person name="Morio T."/>
            <person name="Rost R."/>
            <person name="Churcher C."/>
            <person name="Cooper J."/>
            <person name="Haydock S."/>
            <person name="van Driessche N."/>
            <person name="Cronin A."/>
            <person name="Goodhead I."/>
            <person name="Muzny D."/>
            <person name="Mourier T."/>
            <person name="Pain A."/>
            <person name="Lu M."/>
            <person name="Harper D."/>
            <person name="Lindsay R."/>
            <person name="Hauser H."/>
            <person name="James K."/>
            <person name="Quiles M."/>
            <person name="Madan Babu M."/>
            <person name="Saito T."/>
            <person name="Buchrieser C."/>
            <person name="Wardroper A."/>
            <person name="Felder M."/>
            <person name="Thangavelu M."/>
            <person name="Johnson D."/>
            <person name="Knights A."/>
            <person name="Loulseged H."/>
            <person name="Mungall K."/>
            <person name="Oliver K."/>
            <person name="Price C."/>
            <person name="Quail M.A."/>
            <person name="Urushihara H."/>
            <person name="Hernandez J."/>
            <person name="Rabbinowitsch E."/>
            <person name="Steffen D."/>
            <person name="Sanders M."/>
            <person name="Ma J."/>
            <person name="Kohara Y."/>
            <person name="Sharp S."/>
            <person name="Simmonds M."/>
            <person name="Spiegler S."/>
            <person name="Tivey A."/>
            <person name="Sugano S."/>
            <person name="White B."/>
            <person name="Walker D."/>
            <person name="Woodward J."/>
            <person name="Winckler T."/>
            <person name="Tanaka Y."/>
            <person name="Shaulsky G."/>
            <person name="Schleicher M."/>
            <person name="Weinstock G."/>
            <person name="Rosenthal A."/>
            <person name="Cox E.C."/>
            <person name="Chisholm R.L."/>
            <person name="Gibbs R."/>
            <person name="Loomis W.F."/>
            <person name="Platzer M."/>
            <person name="Kay R.R."/>
            <person name="Williams J."/>
            <person name="Dear P.H."/>
            <person name="Noegel A.A."/>
            <person name="Barrell B."/>
            <person name="Kuspa A."/>
        </authorList>
    </citation>
    <scope>NUCLEOTIDE SEQUENCE [LARGE SCALE GENOMIC DNA]</scope>
    <source>
        <strain evidence="4 5">AX4</strain>
    </source>
</reference>
<dbReference type="InterPro" id="IPR035899">
    <property type="entry name" value="DBL_dom_sf"/>
</dbReference>
<dbReference type="InterPro" id="IPR011993">
    <property type="entry name" value="PH-like_dom_sf"/>
</dbReference>
<accession>Q54T65</accession>
<feature type="compositionally biased region" description="Polar residues" evidence="1">
    <location>
        <begin position="65"/>
        <end position="77"/>
    </location>
</feature>
<dbReference type="SMR" id="Q54T65"/>
<dbReference type="InParanoid" id="Q54T65"/>
<evidence type="ECO:0000313" key="4">
    <source>
        <dbReference type="EMBL" id="EAL66458.1"/>
    </source>
</evidence>
<feature type="compositionally biased region" description="Low complexity" evidence="1">
    <location>
        <begin position="113"/>
        <end position="130"/>
    </location>
</feature>
<feature type="region of interest" description="Disordered" evidence="1">
    <location>
        <begin position="161"/>
        <end position="221"/>
    </location>
</feature>
<dbReference type="EMBL" id="AAFI02000044">
    <property type="protein sequence ID" value="EAL66458.1"/>
    <property type="molecule type" value="Genomic_DNA"/>
</dbReference>
<dbReference type="eggNOG" id="KOG4424">
    <property type="taxonomic scope" value="Eukaryota"/>
</dbReference>
<keyword evidence="2" id="KW-0812">Transmembrane</keyword>
<dbReference type="Pfam" id="PF00621">
    <property type="entry name" value="RhoGEF"/>
    <property type="match status" value="1"/>
</dbReference>
<keyword evidence="2" id="KW-0472">Membrane</keyword>
<evidence type="ECO:0000313" key="5">
    <source>
        <dbReference type="Proteomes" id="UP000002195"/>
    </source>
</evidence>
<keyword evidence="2" id="KW-1133">Transmembrane helix</keyword>
<feature type="compositionally biased region" description="Pro residues" evidence="1">
    <location>
        <begin position="84"/>
        <end position="93"/>
    </location>
</feature>
<comment type="caution">
    <text evidence="4">The sequence shown here is derived from an EMBL/GenBank/DDBJ whole genome shotgun (WGS) entry which is preliminary data.</text>
</comment>
<evidence type="ECO:0000256" key="2">
    <source>
        <dbReference type="SAM" id="Phobius"/>
    </source>
</evidence>
<dbReference type="GO" id="GO:0005737">
    <property type="term" value="C:cytoplasm"/>
    <property type="evidence" value="ECO:0000318"/>
    <property type="project" value="GO_Central"/>
</dbReference>
<dbReference type="dictyBase" id="DDB_G0282073">
    <property type="gene designation" value="gxcG"/>
</dbReference>
<dbReference type="PaxDb" id="44689-DDB0233311"/>
<dbReference type="InterPro" id="IPR000219">
    <property type="entry name" value="DH_dom"/>
</dbReference>
<dbReference type="SUPFAM" id="SSF48065">
    <property type="entry name" value="DBL homology domain (DH-domain)"/>
    <property type="match status" value="1"/>
</dbReference>
<dbReference type="Proteomes" id="UP000002195">
    <property type="component" value="Unassembled WGS sequence"/>
</dbReference>
<dbReference type="Gene3D" id="2.30.29.30">
    <property type="entry name" value="Pleckstrin-homology domain (PH domain)/Phosphotyrosine-binding domain (PTB)"/>
    <property type="match status" value="1"/>
</dbReference>
<feature type="region of interest" description="Disordered" evidence="1">
    <location>
        <begin position="55"/>
        <end position="143"/>
    </location>
</feature>
<dbReference type="GO" id="GO:0035556">
    <property type="term" value="P:intracellular signal transduction"/>
    <property type="evidence" value="ECO:0007669"/>
    <property type="project" value="InterPro"/>
</dbReference>
<dbReference type="SUPFAM" id="SSF50729">
    <property type="entry name" value="PH domain-like"/>
    <property type="match status" value="1"/>
</dbReference>
<keyword evidence="5" id="KW-1185">Reference proteome</keyword>
<gene>
    <name evidence="4" type="primary">gxcG</name>
    <name evidence="4" type="ORF">DDB_G0282073</name>
</gene>
<proteinExistence type="predicted"/>
<dbReference type="PANTHER" id="PTHR12673:SF245">
    <property type="entry name" value="DH DOMAIN-CONTAINING PROTEIN-RELATED"/>
    <property type="match status" value="1"/>
</dbReference>
<dbReference type="GeneID" id="8623341"/>
<dbReference type="Gene3D" id="1.20.900.10">
    <property type="entry name" value="Dbl homology (DH) domain"/>
    <property type="match status" value="1"/>
</dbReference>
<dbReference type="PANTHER" id="PTHR12673">
    <property type="entry name" value="FACIOGENITAL DYSPLASIA PROTEIN"/>
    <property type="match status" value="1"/>
</dbReference>
<sequence length="639" mass="70944">MDKVLSHLTSDHILLIGIVGIGVFITAVYDSVTLGIIFYASVLFIISFNSRNNKSINKDEDENEASSSDTNNITSKIKLSVPNKPTPPTPTSTPPTQSVLSNRTPPKPPTIPPTKITTSPMTSPTKLSTPTPTPPSQSAQLPIKVIPTPSSPIAIINNVQPQQSPTLSSTNTTPSSSPIASSKLNNTPSTTTTTTNTTTVSFSSSPSPTPPLSIPSPVKVVTSNTSKSDAILEKGKRIGKMIPQIPDAIADIKKEFKETSKDKKSMSTLRGIIGGAIKNISSSTTPMTAEEKEKEKKRKMIAQEILQTEKVYVQKLRAIVDVYLTPFKVAATENPHPPLTLDQIHSIFSEILIIFNYNSHFYSKLDERMKENSNVLILGDLFLSITDFLKSYSVYVNNYTKAMSTLEKVKKNPNVEALLQTFQQNPACDSLDLNSLLIMPVQRVPRYILLLNELIKCTDPKNPDYENLNKALEKMKVLASVINENKREAEFLNKMYDIQNSLEGFNRGDFIHPSRRLILDCEFNEKLFKTNCAQPPKSSSTPRRYLLCNDILVRTKVKGKKLVVQEIFNVNDITFKEMLGEKLAIVSGNQTDVLVLKSVVDENQEEKWVEAINNCKKTFMSNQNSFERRLSSSFENVGI</sequence>
<dbReference type="CDD" id="cd00160">
    <property type="entry name" value="RhoGEF"/>
    <property type="match status" value="1"/>
</dbReference>
<organism evidence="4 5">
    <name type="scientific">Dictyostelium discoideum</name>
    <name type="common">Social amoeba</name>
    <dbReference type="NCBI Taxonomy" id="44689"/>
    <lineage>
        <taxon>Eukaryota</taxon>
        <taxon>Amoebozoa</taxon>
        <taxon>Evosea</taxon>
        <taxon>Eumycetozoa</taxon>
        <taxon>Dictyostelia</taxon>
        <taxon>Dictyosteliales</taxon>
        <taxon>Dictyosteliaceae</taxon>
        <taxon>Dictyostelium</taxon>
    </lineage>
</organism>
<dbReference type="RefSeq" id="XP_640386.1">
    <property type="nucleotide sequence ID" value="XM_635294.1"/>
</dbReference>
<dbReference type="HOGENOM" id="CLU_428606_0_0_1"/>
<name>Q54T65_DICDI</name>
<dbReference type="OMA" id="TENPHPP"/>
<evidence type="ECO:0000259" key="3">
    <source>
        <dbReference type="PROSITE" id="PS50010"/>
    </source>
</evidence>
<dbReference type="STRING" id="44689.Q54T65"/>
<feature type="compositionally biased region" description="Low complexity" evidence="1">
    <location>
        <begin position="161"/>
        <end position="206"/>
    </location>
</feature>
<dbReference type="GlyGen" id="Q54T65">
    <property type="glycosylation" value="5 sites"/>
</dbReference>
<dbReference type="PhylomeDB" id="Q54T65"/>
<feature type="transmembrane region" description="Helical" evidence="2">
    <location>
        <begin position="12"/>
        <end position="45"/>
    </location>
</feature>
<dbReference type="SMART" id="SM00325">
    <property type="entry name" value="RhoGEF"/>
    <property type="match status" value="1"/>
</dbReference>
<dbReference type="GO" id="GO:0005085">
    <property type="term" value="F:guanyl-nucleotide exchange factor activity"/>
    <property type="evidence" value="ECO:0000318"/>
    <property type="project" value="GO_Central"/>
</dbReference>
<feature type="domain" description="DH" evidence="3">
    <location>
        <begin position="297"/>
        <end position="485"/>
    </location>
</feature>
<protein>
    <recommendedName>
        <fullName evidence="3">DH domain-containing protein</fullName>
    </recommendedName>
</protein>
<dbReference type="AlphaFoldDB" id="Q54T65"/>
<dbReference type="InterPro" id="IPR051092">
    <property type="entry name" value="FYVE_RhoGEF_PH"/>
</dbReference>
<dbReference type="VEuPathDB" id="AmoebaDB:DDB_G0282073"/>